<accession>A0A1C1YSV0</accession>
<organism evidence="8 9">
    <name type="scientific">Hoeflea olei</name>
    <dbReference type="NCBI Taxonomy" id="1480615"/>
    <lineage>
        <taxon>Bacteria</taxon>
        <taxon>Pseudomonadati</taxon>
        <taxon>Pseudomonadota</taxon>
        <taxon>Alphaproteobacteria</taxon>
        <taxon>Hyphomicrobiales</taxon>
        <taxon>Rhizobiaceae</taxon>
        <taxon>Hoeflea</taxon>
    </lineage>
</organism>
<dbReference type="Pfam" id="PF01765">
    <property type="entry name" value="RRF"/>
    <property type="match status" value="1"/>
</dbReference>
<comment type="caution">
    <text evidence="8">The sequence shown here is derived from an EMBL/GenBank/DDBJ whole genome shotgun (WGS) entry which is preliminary data.</text>
</comment>
<dbReference type="PANTHER" id="PTHR20982:SF3">
    <property type="entry name" value="MITOCHONDRIAL RIBOSOME RECYCLING FACTOR PSEUDO 1"/>
    <property type="match status" value="1"/>
</dbReference>
<dbReference type="GO" id="GO:0043023">
    <property type="term" value="F:ribosomal large subunit binding"/>
    <property type="evidence" value="ECO:0007669"/>
    <property type="project" value="TreeGrafter"/>
</dbReference>
<dbReference type="CDD" id="cd00520">
    <property type="entry name" value="RRF"/>
    <property type="match status" value="1"/>
</dbReference>
<evidence type="ECO:0000256" key="3">
    <source>
        <dbReference type="ARBA" id="ARBA00022490"/>
    </source>
</evidence>
<dbReference type="OrthoDB" id="9804006at2"/>
<evidence type="ECO:0000256" key="1">
    <source>
        <dbReference type="ARBA" id="ARBA00004496"/>
    </source>
</evidence>
<dbReference type="EMBL" id="LQZT01000034">
    <property type="protein sequence ID" value="OCW56582.1"/>
    <property type="molecule type" value="Genomic_DNA"/>
</dbReference>
<dbReference type="Proteomes" id="UP000094795">
    <property type="component" value="Unassembled WGS sequence"/>
</dbReference>
<dbReference type="FunFam" id="3.30.1360.40:FF:000001">
    <property type="entry name" value="Ribosome-recycling factor"/>
    <property type="match status" value="1"/>
</dbReference>
<evidence type="ECO:0000259" key="7">
    <source>
        <dbReference type="Pfam" id="PF01765"/>
    </source>
</evidence>
<dbReference type="RefSeq" id="WP_066181036.1">
    <property type="nucleotide sequence ID" value="NZ_LQZT01000034.1"/>
</dbReference>
<feature type="domain" description="Ribosome recycling factor" evidence="7">
    <location>
        <begin position="21"/>
        <end position="184"/>
    </location>
</feature>
<dbReference type="InterPro" id="IPR023584">
    <property type="entry name" value="Ribosome_recyc_fac_dom"/>
</dbReference>
<evidence type="ECO:0000313" key="8">
    <source>
        <dbReference type="EMBL" id="OCW56582.1"/>
    </source>
</evidence>
<comment type="subcellular location">
    <subcellularLocation>
        <location evidence="1 6">Cytoplasm</location>
    </subcellularLocation>
</comment>
<dbReference type="GO" id="GO:0002184">
    <property type="term" value="P:cytoplasmic translational termination"/>
    <property type="evidence" value="ECO:0007669"/>
    <property type="project" value="TreeGrafter"/>
</dbReference>
<dbReference type="GO" id="GO:0005829">
    <property type="term" value="C:cytosol"/>
    <property type="evidence" value="ECO:0007669"/>
    <property type="project" value="GOC"/>
</dbReference>
<protein>
    <recommendedName>
        <fullName evidence="6">Ribosome-recycling factor</fullName>
        <shortName evidence="6">RRF</shortName>
    </recommendedName>
    <alternativeName>
        <fullName evidence="6">Ribosome-releasing factor</fullName>
    </alternativeName>
</protein>
<keyword evidence="3 6" id="KW-0963">Cytoplasm</keyword>
<gene>
    <name evidence="6" type="primary">frr</name>
    <name evidence="8" type="ORF">AWJ14_16695</name>
</gene>
<dbReference type="HAMAP" id="MF_00040">
    <property type="entry name" value="RRF"/>
    <property type="match status" value="1"/>
</dbReference>
<evidence type="ECO:0000313" key="9">
    <source>
        <dbReference type="Proteomes" id="UP000094795"/>
    </source>
</evidence>
<name>A0A1C1YSV0_9HYPH</name>
<dbReference type="FunFam" id="1.10.132.20:FF:000001">
    <property type="entry name" value="Ribosome-recycling factor"/>
    <property type="match status" value="1"/>
</dbReference>
<dbReference type="InterPro" id="IPR002661">
    <property type="entry name" value="Ribosome_recyc_fac"/>
</dbReference>
<evidence type="ECO:0000256" key="2">
    <source>
        <dbReference type="ARBA" id="ARBA00005912"/>
    </source>
</evidence>
<keyword evidence="4 6" id="KW-0648">Protein biosynthesis</keyword>
<evidence type="ECO:0000256" key="6">
    <source>
        <dbReference type="HAMAP-Rule" id="MF_00040"/>
    </source>
</evidence>
<dbReference type="InterPro" id="IPR036191">
    <property type="entry name" value="RRF_sf"/>
</dbReference>
<dbReference type="PANTHER" id="PTHR20982">
    <property type="entry name" value="RIBOSOME RECYCLING FACTOR"/>
    <property type="match status" value="1"/>
</dbReference>
<sequence>MSEGVDLKELKRRMEGAITAFKSDIASLRTGRASANVLDPVMVEAYGSRVPLNQVANVTVPEPRMLGVSVWDKQMVGAVDRGIREANLGLNPIIDGQNLRIPLPELNEERRKQLVKVSHTYAENARIAVRNVRRDGMDSLKKAEKDGDISQDDHRREADVVQKMTDEKIAEIDHLLVDKEKEIMQV</sequence>
<comment type="similarity">
    <text evidence="2 6">Belongs to the RRF family.</text>
</comment>
<dbReference type="AlphaFoldDB" id="A0A1C1YSV0"/>
<comment type="function">
    <text evidence="5 6">Responsible for the release of ribosomes from messenger RNA at the termination of protein biosynthesis. May increase the efficiency of translation by recycling ribosomes from one round of translation to another.</text>
</comment>
<proteinExistence type="inferred from homology"/>
<reference evidence="8 9" key="1">
    <citation type="submission" date="2015-12" db="EMBL/GenBank/DDBJ databases">
        <authorList>
            <person name="Shamseldin A."/>
            <person name="Moawad H."/>
            <person name="Abd El-Rahim W.M."/>
            <person name="Sadowsky M.J."/>
        </authorList>
    </citation>
    <scope>NUCLEOTIDE SEQUENCE [LARGE SCALE GENOMIC DNA]</scope>
    <source>
        <strain evidence="8 9">JC234</strain>
    </source>
</reference>
<evidence type="ECO:0000256" key="5">
    <source>
        <dbReference type="ARBA" id="ARBA00025050"/>
    </source>
</evidence>
<dbReference type="Gene3D" id="3.30.1360.40">
    <property type="match status" value="1"/>
</dbReference>
<dbReference type="NCBIfam" id="TIGR00496">
    <property type="entry name" value="frr"/>
    <property type="match status" value="1"/>
</dbReference>
<dbReference type="Gene3D" id="1.10.132.20">
    <property type="entry name" value="Ribosome-recycling factor"/>
    <property type="match status" value="1"/>
</dbReference>
<evidence type="ECO:0000256" key="4">
    <source>
        <dbReference type="ARBA" id="ARBA00022917"/>
    </source>
</evidence>
<keyword evidence="9" id="KW-1185">Reference proteome</keyword>
<dbReference type="STRING" id="1480615.AWJ14_16695"/>
<dbReference type="SUPFAM" id="SSF55194">
    <property type="entry name" value="Ribosome recycling factor, RRF"/>
    <property type="match status" value="1"/>
</dbReference>